<evidence type="ECO:0000256" key="4">
    <source>
        <dbReference type="ARBA" id="ARBA00022598"/>
    </source>
</evidence>
<comment type="pathway">
    <text evidence="2 7 8">Cell wall biogenesis; peptidoglycan biosynthesis.</text>
</comment>
<dbReference type="RefSeq" id="WP_163112258.1">
    <property type="nucleotide sequence ID" value="NZ_JAAAWP010000008.1"/>
</dbReference>
<dbReference type="Pfam" id="PF21799">
    <property type="entry name" value="MurD-like_N"/>
    <property type="match status" value="1"/>
</dbReference>
<evidence type="ECO:0000313" key="12">
    <source>
        <dbReference type="Proteomes" id="UP000478837"/>
    </source>
</evidence>
<dbReference type="Gene3D" id="3.90.190.20">
    <property type="entry name" value="Mur ligase, C-terminal domain"/>
    <property type="match status" value="1"/>
</dbReference>
<keyword evidence="7 8" id="KW-0131">Cell cycle</keyword>
<dbReference type="Gene3D" id="3.40.50.720">
    <property type="entry name" value="NAD(P)-binding Rossmann-like Domain"/>
    <property type="match status" value="1"/>
</dbReference>
<dbReference type="InterPro" id="IPR036615">
    <property type="entry name" value="Mur_ligase_C_dom_sf"/>
</dbReference>
<proteinExistence type="inferred from homology"/>
<evidence type="ECO:0000256" key="3">
    <source>
        <dbReference type="ARBA" id="ARBA00022490"/>
    </source>
</evidence>
<reference evidence="11 12" key="1">
    <citation type="submission" date="2020-01" db="EMBL/GenBank/DDBJ databases">
        <title>Genomes of bacteria type strains.</title>
        <authorList>
            <person name="Chen J."/>
            <person name="Zhu S."/>
            <person name="Yang J."/>
        </authorList>
    </citation>
    <scope>NUCLEOTIDE SEQUENCE [LARGE SCALE GENOMIC DNA]</scope>
    <source>
        <strain evidence="11 12">LMG 22958</strain>
    </source>
</reference>
<dbReference type="Proteomes" id="UP000478837">
    <property type="component" value="Unassembled WGS sequence"/>
</dbReference>
<organism evidence="11 12">
    <name type="scientific">Alteromonas hispanica</name>
    <dbReference type="NCBI Taxonomy" id="315421"/>
    <lineage>
        <taxon>Bacteria</taxon>
        <taxon>Pseudomonadati</taxon>
        <taxon>Pseudomonadota</taxon>
        <taxon>Gammaproteobacteria</taxon>
        <taxon>Alteromonadales</taxon>
        <taxon>Alteromonadaceae</taxon>
        <taxon>Alteromonas/Salinimonas group</taxon>
        <taxon>Alteromonas</taxon>
    </lineage>
</organism>
<dbReference type="GO" id="GO:0005524">
    <property type="term" value="F:ATP binding"/>
    <property type="evidence" value="ECO:0007669"/>
    <property type="project" value="UniProtKB-UniRule"/>
</dbReference>
<feature type="binding site" evidence="7">
    <location>
        <begin position="120"/>
        <end position="126"/>
    </location>
    <ligand>
        <name>ATP</name>
        <dbReference type="ChEBI" id="CHEBI:30616"/>
    </ligand>
</feature>
<name>A0A6L9MW50_9ALTE</name>
<keyword evidence="7 8" id="KW-0573">Peptidoglycan synthesis</keyword>
<dbReference type="EMBL" id="JAAAWP010000008">
    <property type="protein sequence ID" value="NDW22484.1"/>
    <property type="molecule type" value="Genomic_DNA"/>
</dbReference>
<keyword evidence="3 7" id="KW-0963">Cytoplasm</keyword>
<keyword evidence="7 8" id="KW-0133">Cell shape</keyword>
<dbReference type="GO" id="GO:0071555">
    <property type="term" value="P:cell wall organization"/>
    <property type="evidence" value="ECO:0007669"/>
    <property type="project" value="UniProtKB-KW"/>
</dbReference>
<feature type="domain" description="Mur ligase C-terminal" evidence="9">
    <location>
        <begin position="311"/>
        <end position="422"/>
    </location>
</feature>
<comment type="similarity">
    <text evidence="7">Belongs to the MurCDEF family.</text>
</comment>
<evidence type="ECO:0000256" key="6">
    <source>
        <dbReference type="ARBA" id="ARBA00022840"/>
    </source>
</evidence>
<dbReference type="SUPFAM" id="SSF53623">
    <property type="entry name" value="MurD-like peptide ligases, catalytic domain"/>
    <property type="match status" value="1"/>
</dbReference>
<evidence type="ECO:0000259" key="10">
    <source>
        <dbReference type="Pfam" id="PF08245"/>
    </source>
</evidence>
<dbReference type="Pfam" id="PF08245">
    <property type="entry name" value="Mur_ligase_M"/>
    <property type="match status" value="1"/>
</dbReference>
<dbReference type="InterPro" id="IPR013221">
    <property type="entry name" value="Mur_ligase_cen"/>
</dbReference>
<evidence type="ECO:0000256" key="7">
    <source>
        <dbReference type="HAMAP-Rule" id="MF_00639"/>
    </source>
</evidence>
<evidence type="ECO:0000256" key="1">
    <source>
        <dbReference type="ARBA" id="ARBA00004496"/>
    </source>
</evidence>
<dbReference type="Pfam" id="PF02875">
    <property type="entry name" value="Mur_ligase_C"/>
    <property type="match status" value="1"/>
</dbReference>
<evidence type="ECO:0000259" key="9">
    <source>
        <dbReference type="Pfam" id="PF02875"/>
    </source>
</evidence>
<dbReference type="PROSITE" id="PS51257">
    <property type="entry name" value="PROKAR_LIPOPROTEIN"/>
    <property type="match status" value="1"/>
</dbReference>
<comment type="caution">
    <text evidence="11">The sequence shown here is derived from an EMBL/GenBank/DDBJ whole genome shotgun (WGS) entry which is preliminary data.</text>
</comment>
<keyword evidence="6 7" id="KW-0067">ATP-binding</keyword>
<dbReference type="GO" id="GO:0051301">
    <property type="term" value="P:cell division"/>
    <property type="evidence" value="ECO:0007669"/>
    <property type="project" value="UniProtKB-KW"/>
</dbReference>
<feature type="domain" description="Mur ligase central" evidence="10">
    <location>
        <begin position="118"/>
        <end position="287"/>
    </location>
</feature>
<dbReference type="InterPro" id="IPR005762">
    <property type="entry name" value="MurD"/>
</dbReference>
<keyword evidence="4 7" id="KW-0436">Ligase</keyword>
<dbReference type="Gene3D" id="3.40.1190.10">
    <property type="entry name" value="Mur-like, catalytic domain"/>
    <property type="match status" value="1"/>
</dbReference>
<dbReference type="AlphaFoldDB" id="A0A6L9MW50"/>
<dbReference type="InterPro" id="IPR004101">
    <property type="entry name" value="Mur_ligase_C"/>
</dbReference>
<dbReference type="NCBIfam" id="TIGR01087">
    <property type="entry name" value="murD"/>
    <property type="match status" value="1"/>
</dbReference>
<dbReference type="SUPFAM" id="SSF53244">
    <property type="entry name" value="MurD-like peptide ligases, peptide-binding domain"/>
    <property type="match status" value="1"/>
</dbReference>
<dbReference type="PANTHER" id="PTHR43692:SF1">
    <property type="entry name" value="UDP-N-ACETYLMURAMOYLALANINE--D-GLUTAMATE LIGASE"/>
    <property type="match status" value="1"/>
</dbReference>
<keyword evidence="12" id="KW-1185">Reference proteome</keyword>
<evidence type="ECO:0000256" key="5">
    <source>
        <dbReference type="ARBA" id="ARBA00022741"/>
    </source>
</evidence>
<dbReference type="GO" id="GO:0008764">
    <property type="term" value="F:UDP-N-acetylmuramoylalanine-D-glutamate ligase activity"/>
    <property type="evidence" value="ECO:0007669"/>
    <property type="project" value="UniProtKB-UniRule"/>
</dbReference>
<evidence type="ECO:0000313" key="11">
    <source>
        <dbReference type="EMBL" id="NDW22484.1"/>
    </source>
</evidence>
<dbReference type="GO" id="GO:0008360">
    <property type="term" value="P:regulation of cell shape"/>
    <property type="evidence" value="ECO:0007669"/>
    <property type="project" value="UniProtKB-KW"/>
</dbReference>
<dbReference type="EC" id="6.3.2.9" evidence="7 8"/>
<protein>
    <recommendedName>
        <fullName evidence="7 8">UDP-N-acetylmuramoylalanine--D-glutamate ligase</fullName>
        <ecNumber evidence="7 8">6.3.2.9</ecNumber>
    </recommendedName>
    <alternativeName>
        <fullName evidence="7">D-glutamic acid-adding enzyme</fullName>
    </alternativeName>
    <alternativeName>
        <fullName evidence="7">UDP-N-acetylmuramoyl-L-alanyl-D-glutamate synthetase</fullName>
    </alternativeName>
</protein>
<evidence type="ECO:0000256" key="2">
    <source>
        <dbReference type="ARBA" id="ARBA00004752"/>
    </source>
</evidence>
<keyword evidence="5 7" id="KW-0547">Nucleotide-binding</keyword>
<accession>A0A6L9MW50</accession>
<evidence type="ECO:0000256" key="8">
    <source>
        <dbReference type="RuleBase" id="RU003664"/>
    </source>
</evidence>
<comment type="catalytic activity">
    <reaction evidence="7 8">
        <text>UDP-N-acetyl-alpha-D-muramoyl-L-alanine + D-glutamate + ATP = UDP-N-acetyl-alpha-D-muramoyl-L-alanyl-D-glutamate + ADP + phosphate + H(+)</text>
        <dbReference type="Rhea" id="RHEA:16429"/>
        <dbReference type="ChEBI" id="CHEBI:15378"/>
        <dbReference type="ChEBI" id="CHEBI:29986"/>
        <dbReference type="ChEBI" id="CHEBI:30616"/>
        <dbReference type="ChEBI" id="CHEBI:43474"/>
        <dbReference type="ChEBI" id="CHEBI:83898"/>
        <dbReference type="ChEBI" id="CHEBI:83900"/>
        <dbReference type="ChEBI" id="CHEBI:456216"/>
        <dbReference type="EC" id="6.3.2.9"/>
    </reaction>
</comment>
<comment type="subcellular location">
    <subcellularLocation>
        <location evidence="1 7 8">Cytoplasm</location>
    </subcellularLocation>
</comment>
<dbReference type="InterPro" id="IPR036565">
    <property type="entry name" value="Mur-like_cat_sf"/>
</dbReference>
<keyword evidence="7 8" id="KW-0132">Cell division</keyword>
<dbReference type="GO" id="GO:0009252">
    <property type="term" value="P:peptidoglycan biosynthetic process"/>
    <property type="evidence" value="ECO:0007669"/>
    <property type="project" value="UniProtKB-UniRule"/>
</dbReference>
<dbReference type="HAMAP" id="MF_00639">
    <property type="entry name" value="MurD"/>
    <property type="match status" value="1"/>
</dbReference>
<dbReference type="GO" id="GO:0005737">
    <property type="term" value="C:cytoplasm"/>
    <property type="evidence" value="ECO:0007669"/>
    <property type="project" value="UniProtKB-SubCell"/>
</dbReference>
<dbReference type="SUPFAM" id="SSF51984">
    <property type="entry name" value="MurCD N-terminal domain"/>
    <property type="match status" value="1"/>
</dbReference>
<dbReference type="PANTHER" id="PTHR43692">
    <property type="entry name" value="UDP-N-ACETYLMURAMOYLALANINE--D-GLUTAMATE LIGASE"/>
    <property type="match status" value="1"/>
</dbReference>
<dbReference type="UniPathway" id="UPA00219"/>
<gene>
    <name evidence="7 11" type="primary">murD</name>
    <name evidence="11" type="ORF">GTW09_13200</name>
</gene>
<keyword evidence="7 8" id="KW-0961">Cell wall biogenesis/degradation</keyword>
<comment type="function">
    <text evidence="7 8">Cell wall formation. Catalyzes the addition of glutamate to the nucleotide precursor UDP-N-acetylmuramoyl-L-alanine (UMA).</text>
</comment>
<sequence length="448" mass="47324">MTYNVREHSYAVGGLGMTGQACVRYLLSHGAKVKAFDTRSSAALSDENLTKDMIASMQGKVETSPLTSAFYDDVDTLVLSPGLSPEIEQVALAKSCGVEVIGDIELFARLNTKPVVGITGSNGKTTVTLLATHLLNSTGLKALAAGNVGLPALDTLDTDADVVVLELSSFQLETTSNLALNAATILNLSDDHLDRHGSFERYASVKHRIFDNASLAIVWRDGDNIQPRSASLQLMHYGLGESEYGFGIAQIDDKAQLTFNGNALIDVSEIQLAGTHNVLNVMASLGLCHALGVSPEAAVPHIKNFTSAPHRCVEVANNGVRFIDDSKATNVGATIAALEGLAPVTTGKLLLIAGGDAKGADINALSPYLLQHVAQVFAIGKDAELFAKAFENTVLSNDLSEAVKRAYSAASHGDVVLLSPACASIDMFDNYMHRGQVFKNAVEEVIAA</sequence>